<dbReference type="EMBL" id="KV427605">
    <property type="protein sequence ID" value="KZT12517.1"/>
    <property type="molecule type" value="Genomic_DNA"/>
</dbReference>
<dbReference type="Gene3D" id="3.40.50.1010">
    <property type="entry name" value="5'-nuclease"/>
    <property type="match status" value="1"/>
</dbReference>
<protein>
    <recommendedName>
        <fullName evidence="1">PIN domain-containing protein</fullName>
    </recommendedName>
</protein>
<gene>
    <name evidence="2" type="ORF">LAESUDRAFT_718778</name>
</gene>
<evidence type="ECO:0000313" key="3">
    <source>
        <dbReference type="Proteomes" id="UP000076871"/>
    </source>
</evidence>
<dbReference type="Proteomes" id="UP000076871">
    <property type="component" value="Unassembled WGS sequence"/>
</dbReference>
<dbReference type="PANTHER" id="PTHR16161:SF0">
    <property type="entry name" value="TRANSCRIPTIONAL PROTEIN SWT1"/>
    <property type="match status" value="1"/>
</dbReference>
<dbReference type="GO" id="GO:0005634">
    <property type="term" value="C:nucleus"/>
    <property type="evidence" value="ECO:0007669"/>
    <property type="project" value="TreeGrafter"/>
</dbReference>
<dbReference type="PANTHER" id="PTHR16161">
    <property type="entry name" value="TRANSCRIPTIONAL PROTEIN SWT1"/>
    <property type="match status" value="1"/>
</dbReference>
<dbReference type="GO" id="GO:0004540">
    <property type="term" value="F:RNA nuclease activity"/>
    <property type="evidence" value="ECO:0007669"/>
    <property type="project" value="UniProtKB-ARBA"/>
</dbReference>
<dbReference type="OrthoDB" id="2017974at2759"/>
<name>A0A165I2U3_9APHY</name>
<keyword evidence="3" id="KW-1185">Reference proteome</keyword>
<dbReference type="SMART" id="SM00670">
    <property type="entry name" value="PINc"/>
    <property type="match status" value="1"/>
</dbReference>
<dbReference type="STRING" id="1314785.A0A165I2U3"/>
<dbReference type="InterPro" id="IPR029060">
    <property type="entry name" value="PIN-like_dom_sf"/>
</dbReference>
<feature type="domain" description="PIN" evidence="1">
    <location>
        <begin position="10"/>
        <end position="132"/>
    </location>
</feature>
<sequence length="363" mass="41521">MEDAFLIQRLFLVLDTNVLIDYIDIVRRFDEDVEALQLPLTIIIPSVMLSELDGLKKRTSVGWFASRASAWILNRMKERKTVKVQARKETMHTEIGPEDEHRRNDMLIRDCCLYFQTKGHVVLLSGDVNLCNSCEAWDIQNICITTELKQKWTSHDLAQRLLGGYGIDTSRFRGINHNASYRPSAKSMKQRITVTQTMEVDDDSMDIDDAPVTDDPEEYIPSHALDALHQQVIDHFTLVLKDLALRVRTGAGDVSSPTVSKHAPGHRRKEFGDWSVGDCLEYLDNKKPLRVTQPTLYVFLLRRNEDKGWRRGQDWSRQDWENAMGALKDISIKFEDGALLGSLDYLKAETDRVFSTPLRPTGA</sequence>
<dbReference type="InParanoid" id="A0A165I2U3"/>
<proteinExistence type="predicted"/>
<dbReference type="GeneID" id="63824529"/>
<dbReference type="InterPro" id="IPR002716">
    <property type="entry name" value="PIN_dom"/>
</dbReference>
<organism evidence="2 3">
    <name type="scientific">Laetiporus sulphureus 93-53</name>
    <dbReference type="NCBI Taxonomy" id="1314785"/>
    <lineage>
        <taxon>Eukaryota</taxon>
        <taxon>Fungi</taxon>
        <taxon>Dikarya</taxon>
        <taxon>Basidiomycota</taxon>
        <taxon>Agaricomycotina</taxon>
        <taxon>Agaricomycetes</taxon>
        <taxon>Polyporales</taxon>
        <taxon>Laetiporus</taxon>
    </lineage>
</organism>
<accession>A0A165I2U3</accession>
<dbReference type="AlphaFoldDB" id="A0A165I2U3"/>
<evidence type="ECO:0000259" key="1">
    <source>
        <dbReference type="SMART" id="SM00670"/>
    </source>
</evidence>
<dbReference type="SUPFAM" id="SSF88723">
    <property type="entry name" value="PIN domain-like"/>
    <property type="match status" value="1"/>
</dbReference>
<dbReference type="InterPro" id="IPR052626">
    <property type="entry name" value="SWT1_Regulator"/>
</dbReference>
<evidence type="ECO:0000313" key="2">
    <source>
        <dbReference type="EMBL" id="KZT12517.1"/>
    </source>
</evidence>
<dbReference type="Pfam" id="PF13638">
    <property type="entry name" value="PIN_4"/>
    <property type="match status" value="1"/>
</dbReference>
<reference evidence="2 3" key="1">
    <citation type="journal article" date="2016" name="Mol. Biol. Evol.">
        <title>Comparative Genomics of Early-Diverging Mushroom-Forming Fungi Provides Insights into the Origins of Lignocellulose Decay Capabilities.</title>
        <authorList>
            <person name="Nagy L.G."/>
            <person name="Riley R."/>
            <person name="Tritt A."/>
            <person name="Adam C."/>
            <person name="Daum C."/>
            <person name="Floudas D."/>
            <person name="Sun H."/>
            <person name="Yadav J.S."/>
            <person name="Pangilinan J."/>
            <person name="Larsson K.H."/>
            <person name="Matsuura K."/>
            <person name="Barry K."/>
            <person name="Labutti K."/>
            <person name="Kuo R."/>
            <person name="Ohm R.A."/>
            <person name="Bhattacharya S.S."/>
            <person name="Shirouzu T."/>
            <person name="Yoshinaga Y."/>
            <person name="Martin F.M."/>
            <person name="Grigoriev I.V."/>
            <person name="Hibbett D.S."/>
        </authorList>
    </citation>
    <scope>NUCLEOTIDE SEQUENCE [LARGE SCALE GENOMIC DNA]</scope>
    <source>
        <strain evidence="2 3">93-53</strain>
    </source>
</reference>
<dbReference type="CDD" id="cd18727">
    <property type="entry name" value="PIN_Swt1-like"/>
    <property type="match status" value="1"/>
</dbReference>
<dbReference type="RefSeq" id="XP_040770027.1">
    <property type="nucleotide sequence ID" value="XM_040907500.1"/>
</dbReference>